<dbReference type="GO" id="GO:0008270">
    <property type="term" value="F:zinc ion binding"/>
    <property type="evidence" value="ECO:0007669"/>
    <property type="project" value="UniProtKB-KW"/>
</dbReference>
<evidence type="ECO:0000256" key="2">
    <source>
        <dbReference type="ARBA" id="ARBA00022771"/>
    </source>
</evidence>
<evidence type="ECO:0000256" key="3">
    <source>
        <dbReference type="ARBA" id="ARBA00022833"/>
    </source>
</evidence>
<gene>
    <name evidence="6" type="ORF">DNG_00495</name>
</gene>
<organism evidence="6 7">
    <name type="scientific">Cephalotrichum gorgonifer</name>
    <dbReference type="NCBI Taxonomy" id="2041049"/>
    <lineage>
        <taxon>Eukaryota</taxon>
        <taxon>Fungi</taxon>
        <taxon>Dikarya</taxon>
        <taxon>Ascomycota</taxon>
        <taxon>Pezizomycotina</taxon>
        <taxon>Sordariomycetes</taxon>
        <taxon>Hypocreomycetidae</taxon>
        <taxon>Microascales</taxon>
        <taxon>Microascaceae</taxon>
        <taxon>Cephalotrichum</taxon>
    </lineage>
</organism>
<feature type="region of interest" description="Disordered" evidence="4">
    <location>
        <begin position="118"/>
        <end position="186"/>
    </location>
</feature>
<evidence type="ECO:0000256" key="1">
    <source>
        <dbReference type="ARBA" id="ARBA00022723"/>
    </source>
</evidence>
<evidence type="ECO:0000313" key="7">
    <source>
        <dbReference type="Proteomes" id="UP001187682"/>
    </source>
</evidence>
<protein>
    <recommendedName>
        <fullName evidence="5">HIT-type domain-containing protein</fullName>
    </recommendedName>
</protein>
<feature type="domain" description="HIT-type" evidence="5">
    <location>
        <begin position="263"/>
        <end position="290"/>
    </location>
</feature>
<dbReference type="GO" id="GO:0005634">
    <property type="term" value="C:nucleus"/>
    <property type="evidence" value="ECO:0007669"/>
    <property type="project" value="UniProtKB-ARBA"/>
</dbReference>
<keyword evidence="1" id="KW-0479">Metal-binding</keyword>
<dbReference type="AlphaFoldDB" id="A0AAE8MQ22"/>
<dbReference type="Proteomes" id="UP001187682">
    <property type="component" value="Unassembled WGS sequence"/>
</dbReference>
<comment type="caution">
    <text evidence="6">The sequence shown here is derived from an EMBL/GenBank/DDBJ whole genome shotgun (WGS) entry which is preliminary data.</text>
</comment>
<name>A0AAE8MQ22_9PEZI</name>
<dbReference type="InterPro" id="IPR039723">
    <property type="entry name" value="Vps71/ZNHIT1"/>
</dbReference>
<accession>A0AAE8MQ22</accession>
<dbReference type="PANTHER" id="PTHR13093">
    <property type="entry name" value="ZINC FINGER HIT DOMAIN CONTAINING PROTEIN 1"/>
    <property type="match status" value="1"/>
</dbReference>
<sequence>MNNFGVIEIAVGKTSAAPGWAYVADTAPARQATSTAGRKRAAARGQGLSLSDQTARAATRVRRELEGLDREPNRDVVIAVPTKGRAQGKHTPNVRKILASMKTFSNHLDDFEALQNQTENSTPANPGTPREPPAKQSSSARRKQAAQGSRASSATARSTPARLTTAATDPTPTADGPPVLTSLDNEDTEMVDADREGAGEEQEPRRPAVRLPEGLGDVEALLGSRAPDMPSDAELRALVAGPPLTYNQARGDWDEEDRRYPVRVFCSVCGYWGRVKCVKCGTRVCALDCLDLHREGCVTRYGL</sequence>
<feature type="compositionally biased region" description="Low complexity" evidence="4">
    <location>
        <begin position="134"/>
        <end position="178"/>
    </location>
</feature>
<evidence type="ECO:0000313" key="6">
    <source>
        <dbReference type="EMBL" id="SPN96975.1"/>
    </source>
</evidence>
<proteinExistence type="predicted"/>
<dbReference type="InterPro" id="IPR007529">
    <property type="entry name" value="Znf_HIT"/>
</dbReference>
<dbReference type="EMBL" id="ONZQ02000001">
    <property type="protein sequence ID" value="SPN96975.1"/>
    <property type="molecule type" value="Genomic_DNA"/>
</dbReference>
<keyword evidence="2" id="KW-0863">Zinc-finger</keyword>
<dbReference type="GO" id="GO:0006338">
    <property type="term" value="P:chromatin remodeling"/>
    <property type="evidence" value="ECO:0007669"/>
    <property type="project" value="InterPro"/>
</dbReference>
<evidence type="ECO:0000259" key="5">
    <source>
        <dbReference type="Pfam" id="PF04438"/>
    </source>
</evidence>
<dbReference type="CDD" id="cd21437">
    <property type="entry name" value="zf-HIT_ZNHIT1_like"/>
    <property type="match status" value="1"/>
</dbReference>
<dbReference type="Pfam" id="PF04438">
    <property type="entry name" value="zf-HIT"/>
    <property type="match status" value="1"/>
</dbReference>
<keyword evidence="3" id="KW-0862">Zinc</keyword>
<keyword evidence="7" id="KW-1185">Reference proteome</keyword>
<evidence type="ECO:0000256" key="4">
    <source>
        <dbReference type="SAM" id="MobiDB-lite"/>
    </source>
</evidence>
<reference evidence="6" key="1">
    <citation type="submission" date="2018-03" db="EMBL/GenBank/DDBJ databases">
        <authorList>
            <person name="Guldener U."/>
        </authorList>
    </citation>
    <scope>NUCLEOTIDE SEQUENCE</scope>
</reference>